<dbReference type="Proteomes" id="UP000439983">
    <property type="component" value="Unassembled WGS sequence"/>
</dbReference>
<dbReference type="Pfam" id="PF01261">
    <property type="entry name" value="AP_endonuc_2"/>
    <property type="match status" value="1"/>
</dbReference>
<dbReference type="SUPFAM" id="SSF51658">
    <property type="entry name" value="Xylose isomerase-like"/>
    <property type="match status" value="1"/>
</dbReference>
<gene>
    <name evidence="2" type="ORF">GHK62_26395</name>
</gene>
<dbReference type="Gene3D" id="3.20.20.150">
    <property type="entry name" value="Divalent-metal-dependent TIM barrel enzymes"/>
    <property type="match status" value="1"/>
</dbReference>
<evidence type="ECO:0000313" key="3">
    <source>
        <dbReference type="Proteomes" id="UP000439983"/>
    </source>
</evidence>
<dbReference type="AlphaFoldDB" id="A0A6N7LLM8"/>
<dbReference type="PANTHER" id="PTHR12110:SF48">
    <property type="entry name" value="BLL3656 PROTEIN"/>
    <property type="match status" value="1"/>
</dbReference>
<dbReference type="OrthoDB" id="9072761at2"/>
<dbReference type="InterPro" id="IPR013022">
    <property type="entry name" value="Xyl_isomerase-like_TIM-brl"/>
</dbReference>
<evidence type="ECO:0000313" key="2">
    <source>
        <dbReference type="EMBL" id="MQX18139.1"/>
    </source>
</evidence>
<dbReference type="RefSeq" id="WP_153441965.1">
    <property type="nucleotide sequence ID" value="NZ_JACIGA010000014.1"/>
</dbReference>
<organism evidence="2 3">
    <name type="scientific">Sinorhizobium terangae</name>
    <dbReference type="NCBI Taxonomy" id="110322"/>
    <lineage>
        <taxon>Bacteria</taxon>
        <taxon>Pseudomonadati</taxon>
        <taxon>Pseudomonadota</taxon>
        <taxon>Alphaproteobacteria</taxon>
        <taxon>Hyphomicrobiales</taxon>
        <taxon>Rhizobiaceae</taxon>
        <taxon>Sinorhizobium/Ensifer group</taxon>
        <taxon>Sinorhizobium</taxon>
    </lineage>
</organism>
<protein>
    <submittedName>
        <fullName evidence="2">TIM barrel protein</fullName>
    </submittedName>
</protein>
<evidence type="ECO:0000259" key="1">
    <source>
        <dbReference type="Pfam" id="PF01261"/>
    </source>
</evidence>
<comment type="caution">
    <text evidence="2">The sequence shown here is derived from an EMBL/GenBank/DDBJ whole genome shotgun (WGS) entry which is preliminary data.</text>
</comment>
<accession>A0A6N7LLM8</accession>
<dbReference type="InterPro" id="IPR050312">
    <property type="entry name" value="IolE/XylAMocC-like"/>
</dbReference>
<reference evidence="2 3" key="1">
    <citation type="journal article" date="2013" name="Genome Biol.">
        <title>Comparative genomics of the core and accessory genomes of 48 Sinorhizobium strains comprising five genospecies.</title>
        <authorList>
            <person name="Sugawara M."/>
            <person name="Epstein B."/>
            <person name="Badgley B.D."/>
            <person name="Unno T."/>
            <person name="Xu L."/>
            <person name="Reese J."/>
            <person name="Gyaneshwar P."/>
            <person name="Denny R."/>
            <person name="Mudge J."/>
            <person name="Bharti A.K."/>
            <person name="Farmer A.D."/>
            <person name="May G.D."/>
            <person name="Woodward J.E."/>
            <person name="Medigue C."/>
            <person name="Vallenet D."/>
            <person name="Lajus A."/>
            <person name="Rouy Z."/>
            <person name="Martinez-Vaz B."/>
            <person name="Tiffin P."/>
            <person name="Young N.D."/>
            <person name="Sadowsky M.J."/>
        </authorList>
    </citation>
    <scope>NUCLEOTIDE SEQUENCE [LARGE SCALE GENOMIC DNA]</scope>
    <source>
        <strain evidence="2 3">USDA4894</strain>
    </source>
</reference>
<dbReference type="InterPro" id="IPR036237">
    <property type="entry name" value="Xyl_isomerase-like_sf"/>
</dbReference>
<dbReference type="PANTHER" id="PTHR12110">
    <property type="entry name" value="HYDROXYPYRUVATE ISOMERASE"/>
    <property type="match status" value="1"/>
</dbReference>
<keyword evidence="3" id="KW-1185">Reference proteome</keyword>
<feature type="domain" description="Xylose isomerase-like TIM barrel" evidence="1">
    <location>
        <begin position="20"/>
        <end position="180"/>
    </location>
</feature>
<sequence length="203" mass="21439">MSKSSGWANRSTGHCSIASATAAPELGARHVLVAGDDSDLARQAASLARFADMAAARGLTADLEFMPWTAARDLATAVHVMNMADRQNVGILIDALHSDRAGTSLVDVAALEPSRINYVQFCDGQVPFDPDPAELIRIARGERLFPGMGGIDLVGLARTIPADATISVEVPHQGWARRIDAQGRAAMAREATLAILRKAAGDQ</sequence>
<proteinExistence type="predicted"/>
<dbReference type="EMBL" id="WITC01000116">
    <property type="protein sequence ID" value="MQX18139.1"/>
    <property type="molecule type" value="Genomic_DNA"/>
</dbReference>
<name>A0A6N7LLM8_SINTE</name>